<evidence type="ECO:0000313" key="3">
    <source>
        <dbReference type="EMBL" id="RHW25434.1"/>
    </source>
</evidence>
<evidence type="ECO:0000256" key="1">
    <source>
        <dbReference type="SAM" id="MobiDB-lite"/>
    </source>
</evidence>
<comment type="caution">
    <text evidence="3">The sequence shown here is derived from an EMBL/GenBank/DDBJ whole genome shotgun (WGS) entry which is preliminary data.</text>
</comment>
<gene>
    <name evidence="3" type="ORF">D0Z08_19600</name>
</gene>
<feature type="region of interest" description="Disordered" evidence="1">
    <location>
        <begin position="1"/>
        <end position="24"/>
    </location>
</feature>
<evidence type="ECO:0000313" key="4">
    <source>
        <dbReference type="Proteomes" id="UP000283644"/>
    </source>
</evidence>
<reference evidence="3 4" key="1">
    <citation type="submission" date="2018-09" db="EMBL/GenBank/DDBJ databases">
        <title>Genome sequencing of Nocardioides immobilis CCTCC AB 2017083 for comparison to Nocardioides silvaticus.</title>
        <authorList>
            <person name="Li C."/>
            <person name="Wang G."/>
        </authorList>
    </citation>
    <scope>NUCLEOTIDE SEQUENCE [LARGE SCALE GENOMIC DNA]</scope>
    <source>
        <strain evidence="3 4">CCTCC AB 2017083</strain>
    </source>
</reference>
<dbReference type="SUPFAM" id="SSF53300">
    <property type="entry name" value="vWA-like"/>
    <property type="match status" value="1"/>
</dbReference>
<dbReference type="Proteomes" id="UP000283644">
    <property type="component" value="Unassembled WGS sequence"/>
</dbReference>
<dbReference type="Gene3D" id="3.40.50.410">
    <property type="entry name" value="von Willebrand factor, type A domain"/>
    <property type="match status" value="1"/>
</dbReference>
<accession>A0A417XYJ2</accession>
<evidence type="ECO:0008006" key="5">
    <source>
        <dbReference type="Google" id="ProtNLM"/>
    </source>
</evidence>
<evidence type="ECO:0000256" key="2">
    <source>
        <dbReference type="SAM" id="Phobius"/>
    </source>
</evidence>
<sequence length="294" mass="31430">MVGSSSSRGKGKKKYAGKGGKKPARGGSGQYTTLYIGVVVGVLVVAAIFAFLFFRPKDGETQGAACAIVVDRTGSSVNEVTRASYIEQATQMVDACRELRASFAVFYFDNQNAKLQEASDEPFELWRPATRRKSVGEEEVAEEKESAIAAVESVFETDPEASTGGHGSDIVTALSLASQSLHQQAAVEGVDETYLVVLTDGYQTGDLSMRRAFPDRDAKVGPLLEHTRDLDLIPQLDGVAVSFGGVGGGVASDRAQIPPWFEALVKQYWTQLIEEAGGGMCVYNVEPAYLPGVC</sequence>
<keyword evidence="4" id="KW-1185">Reference proteome</keyword>
<feature type="compositionally biased region" description="Basic residues" evidence="1">
    <location>
        <begin position="9"/>
        <end position="24"/>
    </location>
</feature>
<name>A0A417XYJ2_9ACTN</name>
<dbReference type="InterPro" id="IPR036465">
    <property type="entry name" value="vWFA_dom_sf"/>
</dbReference>
<proteinExistence type="predicted"/>
<protein>
    <recommendedName>
        <fullName evidence="5">VWA domain-containing protein</fullName>
    </recommendedName>
</protein>
<dbReference type="AlphaFoldDB" id="A0A417XYJ2"/>
<keyword evidence="2" id="KW-1133">Transmembrane helix</keyword>
<dbReference type="EMBL" id="QXGH01000024">
    <property type="protein sequence ID" value="RHW25434.1"/>
    <property type="molecule type" value="Genomic_DNA"/>
</dbReference>
<keyword evidence="2" id="KW-0472">Membrane</keyword>
<keyword evidence="2" id="KW-0812">Transmembrane</keyword>
<dbReference type="RefSeq" id="WP_118926949.1">
    <property type="nucleotide sequence ID" value="NZ_QXGH01000024.1"/>
</dbReference>
<feature type="transmembrane region" description="Helical" evidence="2">
    <location>
        <begin position="34"/>
        <end position="54"/>
    </location>
</feature>
<organism evidence="3 4">
    <name type="scientific">Nocardioides immobilis</name>
    <dbReference type="NCBI Taxonomy" id="2049295"/>
    <lineage>
        <taxon>Bacteria</taxon>
        <taxon>Bacillati</taxon>
        <taxon>Actinomycetota</taxon>
        <taxon>Actinomycetes</taxon>
        <taxon>Propionibacteriales</taxon>
        <taxon>Nocardioidaceae</taxon>
        <taxon>Nocardioides</taxon>
    </lineage>
</organism>